<dbReference type="AlphaFoldDB" id="A0A5J4UBL4"/>
<protein>
    <submittedName>
        <fullName evidence="1">Uncharacterized protein</fullName>
    </submittedName>
</protein>
<dbReference type="Proteomes" id="UP000324800">
    <property type="component" value="Unassembled WGS sequence"/>
</dbReference>
<organism evidence="1 2">
    <name type="scientific">Streblomastix strix</name>
    <dbReference type="NCBI Taxonomy" id="222440"/>
    <lineage>
        <taxon>Eukaryota</taxon>
        <taxon>Metamonada</taxon>
        <taxon>Preaxostyla</taxon>
        <taxon>Oxymonadida</taxon>
        <taxon>Streblomastigidae</taxon>
        <taxon>Streblomastix</taxon>
    </lineage>
</organism>
<evidence type="ECO:0000313" key="1">
    <source>
        <dbReference type="EMBL" id="KAA6367919.1"/>
    </source>
</evidence>
<sequence length="186" mass="22162">MDTGLEMKYPDYLVKVQHISKILISEEKEHHAKKASQQESEGTIPLIQIDETQEISKICTIQRNTQTELKVPRQKRRKNGTTYWTINLITQSSRIKLIAGGSDFNFGSTKDMDMKLMMERVESSQLRFQIEYSFLEELSNFLSMDKDLRLRDTTFMQWEHWQNSLTKIIVELTKYYLQTRDFFYQK</sequence>
<dbReference type="EMBL" id="SNRW01017848">
    <property type="protein sequence ID" value="KAA6367919.1"/>
    <property type="molecule type" value="Genomic_DNA"/>
</dbReference>
<comment type="caution">
    <text evidence="1">The sequence shown here is derived from an EMBL/GenBank/DDBJ whole genome shotgun (WGS) entry which is preliminary data.</text>
</comment>
<gene>
    <name evidence="1" type="ORF">EZS28_036554</name>
</gene>
<name>A0A5J4UBL4_9EUKA</name>
<accession>A0A5J4UBL4</accession>
<proteinExistence type="predicted"/>
<evidence type="ECO:0000313" key="2">
    <source>
        <dbReference type="Proteomes" id="UP000324800"/>
    </source>
</evidence>
<reference evidence="1 2" key="1">
    <citation type="submission" date="2019-03" db="EMBL/GenBank/DDBJ databases">
        <title>Single cell metagenomics reveals metabolic interactions within the superorganism composed of flagellate Streblomastix strix and complex community of Bacteroidetes bacteria on its surface.</title>
        <authorList>
            <person name="Treitli S.C."/>
            <person name="Kolisko M."/>
            <person name="Husnik F."/>
            <person name="Keeling P."/>
            <person name="Hampl V."/>
        </authorList>
    </citation>
    <scope>NUCLEOTIDE SEQUENCE [LARGE SCALE GENOMIC DNA]</scope>
    <source>
        <strain evidence="1">ST1C</strain>
    </source>
</reference>